<dbReference type="SMART" id="SM00248">
    <property type="entry name" value="ANK"/>
    <property type="match status" value="1"/>
</dbReference>
<dbReference type="Gene3D" id="1.25.40.20">
    <property type="entry name" value="Ankyrin repeat-containing domain"/>
    <property type="match status" value="1"/>
</dbReference>
<dbReference type="Pfam" id="PF12796">
    <property type="entry name" value="Ank_2"/>
    <property type="match status" value="1"/>
</dbReference>
<keyword evidence="3" id="KW-1185">Reference proteome</keyword>
<comment type="caution">
    <text evidence="2">The sequence shown here is derived from an EMBL/GenBank/DDBJ whole genome shotgun (WGS) entry which is preliminary data.</text>
</comment>
<name>A0ABR2KXI7_9EUKA</name>
<dbReference type="Proteomes" id="UP001470230">
    <property type="component" value="Unassembled WGS sequence"/>
</dbReference>
<dbReference type="PROSITE" id="PS50088">
    <property type="entry name" value="ANK_REPEAT"/>
    <property type="match status" value="1"/>
</dbReference>
<evidence type="ECO:0000313" key="2">
    <source>
        <dbReference type="EMBL" id="KAK8895824.1"/>
    </source>
</evidence>
<dbReference type="InterPro" id="IPR002110">
    <property type="entry name" value="Ankyrin_rpt"/>
</dbReference>
<evidence type="ECO:0000313" key="3">
    <source>
        <dbReference type="Proteomes" id="UP001470230"/>
    </source>
</evidence>
<dbReference type="SUPFAM" id="SSF48403">
    <property type="entry name" value="Ankyrin repeat"/>
    <property type="match status" value="1"/>
</dbReference>
<protein>
    <recommendedName>
        <fullName evidence="4">Ankyrin repeat protein</fullName>
    </recommendedName>
</protein>
<feature type="repeat" description="ANK" evidence="1">
    <location>
        <begin position="21"/>
        <end position="53"/>
    </location>
</feature>
<accession>A0ABR2KXI7</accession>
<organism evidence="2 3">
    <name type="scientific">Tritrichomonas musculus</name>
    <dbReference type="NCBI Taxonomy" id="1915356"/>
    <lineage>
        <taxon>Eukaryota</taxon>
        <taxon>Metamonada</taxon>
        <taxon>Parabasalia</taxon>
        <taxon>Tritrichomonadida</taxon>
        <taxon>Tritrichomonadidae</taxon>
        <taxon>Tritrichomonas</taxon>
    </lineage>
</organism>
<evidence type="ECO:0000256" key="1">
    <source>
        <dbReference type="PROSITE-ProRule" id="PRU00023"/>
    </source>
</evidence>
<evidence type="ECO:0008006" key="4">
    <source>
        <dbReference type="Google" id="ProtNLM"/>
    </source>
</evidence>
<proteinExistence type="predicted"/>
<gene>
    <name evidence="2" type="ORF">M9Y10_013709</name>
</gene>
<dbReference type="EMBL" id="JAPFFF010000002">
    <property type="protein sequence ID" value="KAK8895824.1"/>
    <property type="molecule type" value="Genomic_DNA"/>
</dbReference>
<reference evidence="2 3" key="1">
    <citation type="submission" date="2024-04" db="EMBL/GenBank/DDBJ databases">
        <title>Tritrichomonas musculus Genome.</title>
        <authorList>
            <person name="Alves-Ferreira E."/>
            <person name="Grigg M."/>
            <person name="Lorenzi H."/>
            <person name="Galac M."/>
        </authorList>
    </citation>
    <scope>NUCLEOTIDE SEQUENCE [LARGE SCALE GENOMIC DNA]</scope>
    <source>
        <strain evidence="2 3">EAF2021</strain>
    </source>
</reference>
<dbReference type="InterPro" id="IPR036770">
    <property type="entry name" value="Ankyrin_rpt-contain_sf"/>
</dbReference>
<sequence length="57" mass="6399">MRNVVCLKELLKGEKAAKSIVSETPIMIAIKNNQPEAVRLLIDAGDDPDRKINDFYL</sequence>
<keyword evidence="1" id="KW-0040">ANK repeat</keyword>